<proteinExistence type="predicted"/>
<dbReference type="EMBL" id="JATAAI010000018">
    <property type="protein sequence ID" value="KAK1739210.1"/>
    <property type="molecule type" value="Genomic_DNA"/>
</dbReference>
<sequence>MTASSDDEEYDSSSSASEDEEQWSLRVRLLSAVDLPPSLSPTVPLCPWFKFGVVEDIVAALESGDDSGSNDNNNDGSNDRRRSRTILPQRNENDDSENEDDNSKQHEDSAPQKKSTSKKSSAVNNPIDHLLTFKIPPSQQRTSTSKLMSKSTNGGGGNGADWNEEYRWDALQTPMESALVVKLCTRLAPDYYTTTTNNNTNGANNHNIDDELNSSDHNSDEMSHLTSGIRGLWRKGKEQYVEHIRNKGGVAVVTQKEQQAANVAQFLMKSGGGVQQQQQVGEGLATATMQQNDLVEYQQKWSERKNHSSGSTGSSGVDNSEGMNVVDNNASVESGMVVGATKKNKKKKSQQHRNDDQYHYSEGLCLGTLSIPFNKLPLEDAVCGNGAAVVERWYQLDDPNAASNNNNTSSSPAGSLSGSSRSGMSEEGGGGDDEPTLLHGPRRCPSVLLEITFASASYLDDVEDEIHEEGEGGRTNTTMIDLSAWEEKENTPAATAPPVPPTHEVEEKSSKKKKEKEEVIKPEEPELEPGVVDFVCIIGAKDIGDQRNDDGSKGWVESTPECSVLERFPPNDEFHINNGRMTGLIPQVEWFCFPEGCKLWRGPHAPTHDDLKAGGVSTMSHPSLDFSSSNFDTCLDTASSFSWFVLSSNSDVYGSKLVKTYGTIVRFYVPAPKGVDPRQDDFAQMLTGGGGEDDAKSGSYQKRLWVPIGICLTTTLPIVGVIEEILLRTCNAMQSQLASDESSNLALTTSADSASLTSKIYGLLQKDLFHLIVNFSMPIPGVVHCSIPFLEGERLHITAAPPNGLPPLPHGAAIASACRLLGAEGLTLLLAAALTECRILIHSVNVANVAMVAEVITALIFPFTWQLPYIPVLPKDMLEILDAPLPFFVGVASVNLKFVDQSTLSEIVVVDLDDVAGSTEYDGRRGARTKIPPALPASVSTSISKALFRLLREDDELEELMKTSMFPGCRRSLRLENESMPERKFRIHVAIQICSLVRGYQDCLFFVSASQPVFNRDRFLRQAPALFEDKRPTALIDINYTDRMAKILSPRSKRFLSVLVNTQHFHQLLERLSEEETSYFHEVMDTIEPEEDPTTGSKDYFSTSFGTAQCEAASEKLYESLELIEQKIPTYRIDRAGSRRALGKCASWLDDSDEEFKLEDYGIDAINDTFWLDNDDKYSSVSFTHSILQPIIANNQQEPGTAGVHALSFEYLIELEKNPWRFNNMLALPAWGGDDKETDWKDELILQHIKVLPRVKLRDAIGDQRYRAWKIANDHKDEEDLLLSTPVIEKADIEDSFDLSTVMLGVPELPMEGSSAGYETQPRVDADDRNKVRQCLELAFGSGETDFTENGRDLIVEAELALRNPSAQRYLFSVLSQRTKIENQRRKRTQDDSKRTPTQQSVSRLEPNTFDSMCRLCYAVLEACVEEQNYESAYRLLTYTGGFALLQLQMQLSQSHKGALT</sequence>
<dbReference type="Pfam" id="PF03456">
    <property type="entry name" value="uDENN"/>
    <property type="match status" value="1"/>
</dbReference>
<feature type="compositionally biased region" description="Acidic residues" evidence="1">
    <location>
        <begin position="1"/>
        <end position="22"/>
    </location>
</feature>
<feature type="compositionally biased region" description="Low complexity" evidence="1">
    <location>
        <begin position="66"/>
        <end position="76"/>
    </location>
</feature>
<feature type="region of interest" description="Disordered" evidence="1">
    <location>
        <begin position="62"/>
        <end position="161"/>
    </location>
</feature>
<dbReference type="Gene3D" id="3.40.50.11500">
    <property type="match status" value="1"/>
</dbReference>
<dbReference type="SMART" id="SM00799">
    <property type="entry name" value="DENN"/>
    <property type="match status" value="1"/>
</dbReference>
<dbReference type="PANTHER" id="PTHR12296">
    <property type="entry name" value="DENN DOMAIN-CONTAINING PROTEIN 4"/>
    <property type="match status" value="1"/>
</dbReference>
<evidence type="ECO:0000259" key="2">
    <source>
        <dbReference type="PROSITE" id="PS50211"/>
    </source>
</evidence>
<dbReference type="InterPro" id="IPR051696">
    <property type="entry name" value="DENN_Domain_GEFs"/>
</dbReference>
<feature type="region of interest" description="Disordered" evidence="1">
    <location>
        <begin position="400"/>
        <end position="441"/>
    </location>
</feature>
<evidence type="ECO:0000256" key="1">
    <source>
        <dbReference type="SAM" id="MobiDB-lite"/>
    </source>
</evidence>
<dbReference type="SMART" id="SM00800">
    <property type="entry name" value="uDENN"/>
    <property type="match status" value="1"/>
</dbReference>
<feature type="compositionally biased region" description="Low complexity" evidence="1">
    <location>
        <begin position="400"/>
        <end position="425"/>
    </location>
</feature>
<dbReference type="InterPro" id="IPR037516">
    <property type="entry name" value="Tripartite_DENN"/>
</dbReference>
<keyword evidence="4" id="KW-1185">Reference proteome</keyword>
<accession>A0AAD8Y4Z0</accession>
<dbReference type="InterPro" id="IPR005113">
    <property type="entry name" value="uDENN_dom"/>
</dbReference>
<feature type="compositionally biased region" description="Basic and acidic residues" evidence="1">
    <location>
        <begin position="101"/>
        <end position="111"/>
    </location>
</feature>
<feature type="compositionally biased region" description="Polar residues" evidence="1">
    <location>
        <begin position="308"/>
        <end position="332"/>
    </location>
</feature>
<name>A0AAD8Y4Z0_9STRA</name>
<organism evidence="3 4">
    <name type="scientific">Skeletonema marinoi</name>
    <dbReference type="NCBI Taxonomy" id="267567"/>
    <lineage>
        <taxon>Eukaryota</taxon>
        <taxon>Sar</taxon>
        <taxon>Stramenopiles</taxon>
        <taxon>Ochrophyta</taxon>
        <taxon>Bacillariophyta</taxon>
        <taxon>Coscinodiscophyceae</taxon>
        <taxon>Thalassiosirophycidae</taxon>
        <taxon>Thalassiosirales</taxon>
        <taxon>Skeletonemataceae</taxon>
        <taxon>Skeletonema</taxon>
        <taxon>Skeletonema marinoi-dohrnii complex</taxon>
    </lineage>
</organism>
<reference evidence="3" key="1">
    <citation type="submission" date="2023-06" db="EMBL/GenBank/DDBJ databases">
        <title>Survivors Of The Sea: Transcriptome response of Skeletonema marinoi to long-term dormancy.</title>
        <authorList>
            <person name="Pinder M.I.M."/>
            <person name="Kourtchenko O."/>
            <person name="Robertson E.K."/>
            <person name="Larsson T."/>
            <person name="Maumus F."/>
            <person name="Osuna-Cruz C.M."/>
            <person name="Vancaester E."/>
            <person name="Stenow R."/>
            <person name="Vandepoele K."/>
            <person name="Ploug H."/>
            <person name="Bruchert V."/>
            <person name="Godhe A."/>
            <person name="Topel M."/>
        </authorList>
    </citation>
    <scope>NUCLEOTIDE SEQUENCE</scope>
    <source>
        <strain evidence="3">R05AC</strain>
    </source>
</reference>
<feature type="region of interest" description="Disordered" evidence="1">
    <location>
        <begin position="1"/>
        <end position="23"/>
    </location>
</feature>
<dbReference type="GO" id="GO:0032483">
    <property type="term" value="P:regulation of Rab protein signal transduction"/>
    <property type="evidence" value="ECO:0007669"/>
    <property type="project" value="TreeGrafter"/>
</dbReference>
<feature type="region of interest" description="Disordered" evidence="1">
    <location>
        <begin position="300"/>
        <end position="335"/>
    </location>
</feature>
<feature type="compositionally biased region" description="Basic and acidic residues" evidence="1">
    <location>
        <begin position="1382"/>
        <end position="1395"/>
    </location>
</feature>
<dbReference type="GO" id="GO:0031410">
    <property type="term" value="C:cytoplasmic vesicle"/>
    <property type="evidence" value="ECO:0007669"/>
    <property type="project" value="TreeGrafter"/>
</dbReference>
<evidence type="ECO:0000313" key="4">
    <source>
        <dbReference type="Proteomes" id="UP001224775"/>
    </source>
</evidence>
<dbReference type="Pfam" id="PF02141">
    <property type="entry name" value="DENN"/>
    <property type="match status" value="1"/>
</dbReference>
<feature type="compositionally biased region" description="Polar residues" evidence="1">
    <location>
        <begin position="137"/>
        <end position="152"/>
    </location>
</feature>
<comment type="caution">
    <text evidence="3">The sequence shown here is derived from an EMBL/GenBank/DDBJ whole genome shotgun (WGS) entry which is preliminary data.</text>
</comment>
<feature type="region of interest" description="Disordered" evidence="1">
    <location>
        <begin position="1382"/>
        <end position="1404"/>
    </location>
</feature>
<evidence type="ECO:0000313" key="3">
    <source>
        <dbReference type="EMBL" id="KAK1739210.1"/>
    </source>
</evidence>
<dbReference type="InterPro" id="IPR001194">
    <property type="entry name" value="cDENN_dom"/>
</dbReference>
<feature type="compositionally biased region" description="Basic and acidic residues" evidence="1">
    <location>
        <begin position="503"/>
        <end position="523"/>
    </location>
</feature>
<dbReference type="PROSITE" id="PS50211">
    <property type="entry name" value="DENN"/>
    <property type="match status" value="1"/>
</dbReference>
<feature type="compositionally biased region" description="Low complexity" evidence="1">
    <location>
        <begin position="195"/>
        <end position="206"/>
    </location>
</feature>
<feature type="compositionally biased region" description="Polar residues" evidence="1">
    <location>
        <begin position="112"/>
        <end position="124"/>
    </location>
</feature>
<feature type="region of interest" description="Disordered" evidence="1">
    <location>
        <begin position="489"/>
        <end position="523"/>
    </location>
</feature>
<protein>
    <submittedName>
        <fullName evidence="3">DENN domain-containing protein</fullName>
    </submittedName>
</protein>
<dbReference type="InterPro" id="IPR043153">
    <property type="entry name" value="DENN_C"/>
</dbReference>
<dbReference type="Proteomes" id="UP001224775">
    <property type="component" value="Unassembled WGS sequence"/>
</dbReference>
<dbReference type="PANTHER" id="PTHR12296:SF21">
    <property type="entry name" value="DENN DOMAIN-CONTAINING PROTEIN 3"/>
    <property type="match status" value="1"/>
</dbReference>
<gene>
    <name evidence="3" type="ORF">QTG54_009753</name>
</gene>
<feature type="domain" description="UDENN" evidence="2">
    <location>
        <begin position="542"/>
        <end position="1082"/>
    </location>
</feature>
<feature type="region of interest" description="Disordered" evidence="1">
    <location>
        <begin position="195"/>
        <end position="223"/>
    </location>
</feature>